<dbReference type="PANTHER" id="PTHR43814:SF1">
    <property type="entry name" value="ARGININOSUCCINATE LYASE"/>
    <property type="match status" value="1"/>
</dbReference>
<dbReference type="PRINTS" id="PR00149">
    <property type="entry name" value="FUMRATELYASE"/>
</dbReference>
<dbReference type="Pfam" id="PF00206">
    <property type="entry name" value="Lyase_1"/>
    <property type="match status" value="1"/>
</dbReference>
<dbReference type="HAMAP" id="MF_00006">
    <property type="entry name" value="Arg_succ_lyase"/>
    <property type="match status" value="1"/>
</dbReference>
<dbReference type="Pfam" id="PF14698">
    <property type="entry name" value="ASL_C2"/>
    <property type="match status" value="1"/>
</dbReference>
<dbReference type="InterPro" id="IPR029419">
    <property type="entry name" value="Arg_succ_lyase_C"/>
</dbReference>
<comment type="pathway">
    <text evidence="1 6">Amino-acid biosynthesis; L-arginine biosynthesis; L-arginine from L-ornithine and carbamoyl phosphate: step 3/3.</text>
</comment>
<organism evidence="9 10">
    <name type="scientific">Terrisporobacter mayombei</name>
    <dbReference type="NCBI Taxonomy" id="1541"/>
    <lineage>
        <taxon>Bacteria</taxon>
        <taxon>Bacillati</taxon>
        <taxon>Bacillota</taxon>
        <taxon>Clostridia</taxon>
        <taxon>Peptostreptococcales</taxon>
        <taxon>Peptostreptococcaceae</taxon>
        <taxon>Terrisporobacter</taxon>
    </lineage>
</organism>
<dbReference type="InterPro" id="IPR022761">
    <property type="entry name" value="Fumarate_lyase_N"/>
</dbReference>
<accession>A0ABY9Q3R1</accession>
<dbReference type="PANTHER" id="PTHR43814">
    <property type="entry name" value="ARGININOSUCCINATE LYASE"/>
    <property type="match status" value="1"/>
</dbReference>
<evidence type="ECO:0000256" key="6">
    <source>
        <dbReference type="HAMAP-Rule" id="MF_00006"/>
    </source>
</evidence>
<dbReference type="SUPFAM" id="SSF48557">
    <property type="entry name" value="L-aspartase-like"/>
    <property type="match status" value="1"/>
</dbReference>
<dbReference type="Gene3D" id="1.20.200.10">
    <property type="entry name" value="Fumarase/aspartase (Central domain)"/>
    <property type="match status" value="1"/>
</dbReference>
<feature type="domain" description="Argininosuccinate lyase C-terminal" evidence="8">
    <location>
        <begin position="362"/>
        <end position="429"/>
    </location>
</feature>
<dbReference type="PROSITE" id="PS00163">
    <property type="entry name" value="FUMARATE_LYASES"/>
    <property type="match status" value="1"/>
</dbReference>
<dbReference type="GO" id="GO:0004056">
    <property type="term" value="F:argininosuccinate lyase activity"/>
    <property type="evidence" value="ECO:0007669"/>
    <property type="project" value="UniProtKB-EC"/>
</dbReference>
<dbReference type="InterPro" id="IPR008948">
    <property type="entry name" value="L-Aspartase-like"/>
</dbReference>
<feature type="domain" description="Fumarate lyase N-terminal" evidence="7">
    <location>
        <begin position="6"/>
        <end position="299"/>
    </location>
</feature>
<reference evidence="9 10" key="1">
    <citation type="submission" date="2022-07" db="EMBL/GenBank/DDBJ databases">
        <title>Genome sequence of Terrisporobacter mayombei DSM6539.</title>
        <authorList>
            <person name="Boeer T."/>
            <person name="Bengelsdorf F.R."/>
            <person name="Daniel R."/>
            <person name="Poehlein A."/>
        </authorList>
    </citation>
    <scope>NUCLEOTIDE SEQUENCE [LARGE SCALE GENOMIC DNA]</scope>
    <source>
        <strain evidence="9 10">DSM 6539</strain>
    </source>
</reference>
<dbReference type="PRINTS" id="PR00145">
    <property type="entry name" value="ARGSUCLYASE"/>
</dbReference>
<keyword evidence="5 6" id="KW-0456">Lyase</keyword>
<keyword evidence="10" id="KW-1185">Reference proteome</keyword>
<evidence type="ECO:0000256" key="3">
    <source>
        <dbReference type="ARBA" id="ARBA00022571"/>
    </source>
</evidence>
<dbReference type="RefSeq" id="WP_228103986.1">
    <property type="nucleotide sequence ID" value="NZ_CP101637.1"/>
</dbReference>
<dbReference type="Gene3D" id="1.10.40.30">
    <property type="entry name" value="Fumarase/aspartase (C-terminal domain)"/>
    <property type="match status" value="1"/>
</dbReference>
<protein>
    <recommendedName>
        <fullName evidence="2 6">Argininosuccinate lyase</fullName>
        <shortName evidence="6">ASAL</shortName>
        <ecNumber evidence="2 6">4.3.2.1</ecNumber>
    </recommendedName>
    <alternativeName>
        <fullName evidence="6">Arginosuccinase</fullName>
    </alternativeName>
</protein>
<dbReference type="CDD" id="cd01359">
    <property type="entry name" value="Argininosuccinate_lyase"/>
    <property type="match status" value="1"/>
</dbReference>
<dbReference type="InterPro" id="IPR000362">
    <property type="entry name" value="Fumarate_lyase_fam"/>
</dbReference>
<dbReference type="NCBIfam" id="TIGR00838">
    <property type="entry name" value="argH"/>
    <property type="match status" value="1"/>
</dbReference>
<name>A0ABY9Q3R1_9FIRM</name>
<evidence type="ECO:0000256" key="2">
    <source>
        <dbReference type="ARBA" id="ARBA00012338"/>
    </source>
</evidence>
<evidence type="ECO:0000313" key="10">
    <source>
        <dbReference type="Proteomes" id="UP001235030"/>
    </source>
</evidence>
<comment type="subcellular location">
    <subcellularLocation>
        <location evidence="6">Cytoplasm</location>
    </subcellularLocation>
</comment>
<evidence type="ECO:0000256" key="5">
    <source>
        <dbReference type="ARBA" id="ARBA00023239"/>
    </source>
</evidence>
<evidence type="ECO:0000256" key="1">
    <source>
        <dbReference type="ARBA" id="ARBA00004941"/>
    </source>
</evidence>
<dbReference type="InterPro" id="IPR020557">
    <property type="entry name" value="Fumarate_lyase_CS"/>
</dbReference>
<dbReference type="InterPro" id="IPR009049">
    <property type="entry name" value="Argininosuccinate_lyase"/>
</dbReference>
<sequence>MKLWGGRFRSDENKLMEEFNKSFCFDSLLYKKDIEGSLAHVHMQVKVNLLSEEEGKIIIECLKSIEKDIEDGKLSLSGNYEDIHSFVEINLIERVGDVGKKLHTGRSRNDQVAIDMRLFAKEKCKEIISHVDKLKNTLKEVADNNPIIMPGYTHLQRAQVVTFKHHLMAYYSMLDRDSKRLNNALEILDESPLGCGALAGTTHNIDRNITCEILGFKKPVDNFMDGVSDRDYLLELMSDFSIIMMHLSRLSEELILWSSQEFKFIELDDLYSTGSSIMPQKKNPDGAELIRGKTGRVYGNLVSLLTVMKGLPLAYNKDMQEDKEGFFDSVNTISMCLQIMERMIATLKIRKDNMKKAVKGGFLNATEVADYLVNKSVPFRDAHGIVGRIVIYCEDNNKSIEDLYLDELQRFSPVFDEDIYDFIDYENILNKGIKKNLKK</sequence>
<evidence type="ECO:0000256" key="4">
    <source>
        <dbReference type="ARBA" id="ARBA00022605"/>
    </source>
</evidence>
<proteinExistence type="inferred from homology"/>
<dbReference type="Gene3D" id="1.10.275.10">
    <property type="entry name" value="Fumarase/aspartase (N-terminal domain)"/>
    <property type="match status" value="1"/>
</dbReference>
<evidence type="ECO:0000259" key="7">
    <source>
        <dbReference type="Pfam" id="PF00206"/>
    </source>
</evidence>
<dbReference type="EC" id="4.3.2.1" evidence="2 6"/>
<comment type="catalytic activity">
    <reaction evidence="6">
        <text>2-(N(omega)-L-arginino)succinate = fumarate + L-arginine</text>
        <dbReference type="Rhea" id="RHEA:24020"/>
        <dbReference type="ChEBI" id="CHEBI:29806"/>
        <dbReference type="ChEBI" id="CHEBI:32682"/>
        <dbReference type="ChEBI" id="CHEBI:57472"/>
        <dbReference type="EC" id="4.3.2.1"/>
    </reaction>
</comment>
<dbReference type="InterPro" id="IPR024083">
    <property type="entry name" value="Fumarase/histidase_N"/>
</dbReference>
<keyword evidence="6" id="KW-0963">Cytoplasm</keyword>
<keyword evidence="4 6" id="KW-0028">Amino-acid biosynthesis</keyword>
<dbReference type="Proteomes" id="UP001235030">
    <property type="component" value="Chromosome"/>
</dbReference>
<evidence type="ECO:0000313" key="9">
    <source>
        <dbReference type="EMBL" id="WMT81870.1"/>
    </source>
</evidence>
<evidence type="ECO:0000259" key="8">
    <source>
        <dbReference type="Pfam" id="PF14698"/>
    </source>
</evidence>
<keyword evidence="3 6" id="KW-0055">Arginine biosynthesis</keyword>
<comment type="similarity">
    <text evidence="6">Belongs to the lyase 1 family. Argininosuccinate lyase subfamily.</text>
</comment>
<dbReference type="EMBL" id="CP101637">
    <property type="protein sequence ID" value="WMT81870.1"/>
    <property type="molecule type" value="Genomic_DNA"/>
</dbReference>
<gene>
    <name evidence="6 9" type="primary">argH</name>
    <name evidence="9" type="ORF">TEMA_22180</name>
</gene>